<accession>A0A1H3F4V5</accession>
<feature type="compositionally biased region" description="Low complexity" evidence="1">
    <location>
        <begin position="172"/>
        <end position="206"/>
    </location>
</feature>
<dbReference type="InterPro" id="IPR022062">
    <property type="entry name" value="DUF3618"/>
</dbReference>
<evidence type="ECO:0000313" key="3">
    <source>
        <dbReference type="Proteomes" id="UP000199286"/>
    </source>
</evidence>
<dbReference type="EMBL" id="FNPF01000001">
    <property type="protein sequence ID" value="SDX86053.1"/>
    <property type="molecule type" value="Genomic_DNA"/>
</dbReference>
<feature type="compositionally biased region" description="Basic and acidic residues" evidence="1">
    <location>
        <begin position="347"/>
        <end position="370"/>
    </location>
</feature>
<evidence type="ECO:0000313" key="2">
    <source>
        <dbReference type="EMBL" id="SDX86053.1"/>
    </source>
</evidence>
<protein>
    <recommendedName>
        <fullName evidence="4">DUF3618 domain-containing protein</fullName>
    </recommendedName>
</protein>
<dbReference type="STRING" id="321339.SAMN05444340_101194"/>
<feature type="compositionally biased region" description="Basic and acidic residues" evidence="1">
    <location>
        <begin position="161"/>
        <end position="171"/>
    </location>
</feature>
<feature type="compositionally biased region" description="Basic and acidic residues" evidence="1">
    <location>
        <begin position="93"/>
        <end position="103"/>
    </location>
</feature>
<name>A0A1H3F4V5_9RHOB</name>
<dbReference type="AlphaFoldDB" id="A0A1H3F4V5"/>
<feature type="compositionally biased region" description="Basic and acidic residues" evidence="1">
    <location>
        <begin position="207"/>
        <end position="229"/>
    </location>
</feature>
<feature type="region of interest" description="Disordered" evidence="1">
    <location>
        <begin position="93"/>
        <end position="229"/>
    </location>
</feature>
<dbReference type="RefSeq" id="WP_089877845.1">
    <property type="nucleotide sequence ID" value="NZ_FNPF01000001.1"/>
</dbReference>
<feature type="compositionally biased region" description="Low complexity" evidence="1">
    <location>
        <begin position="337"/>
        <end position="346"/>
    </location>
</feature>
<feature type="region of interest" description="Disordered" evidence="1">
    <location>
        <begin position="310"/>
        <end position="376"/>
    </location>
</feature>
<feature type="region of interest" description="Disordered" evidence="1">
    <location>
        <begin position="1"/>
        <end position="20"/>
    </location>
</feature>
<evidence type="ECO:0000256" key="1">
    <source>
        <dbReference type="SAM" id="MobiDB-lite"/>
    </source>
</evidence>
<evidence type="ECO:0008006" key="4">
    <source>
        <dbReference type="Google" id="ProtNLM"/>
    </source>
</evidence>
<proteinExistence type="predicted"/>
<reference evidence="2 3" key="1">
    <citation type="submission" date="2016-10" db="EMBL/GenBank/DDBJ databases">
        <authorList>
            <person name="de Groot N.N."/>
        </authorList>
    </citation>
    <scope>NUCLEOTIDE SEQUENCE [LARGE SCALE GENOMIC DNA]</scope>
    <source>
        <strain evidence="2 3">DSM 26880</strain>
    </source>
</reference>
<keyword evidence="3" id="KW-1185">Reference proteome</keyword>
<dbReference type="PANTHER" id="PTHR47372">
    <property type="entry name" value="DAUER UP-REGULATED-RELATED"/>
    <property type="match status" value="1"/>
</dbReference>
<gene>
    <name evidence="2" type="ORF">SAMN05444340_101194</name>
</gene>
<feature type="compositionally biased region" description="Basic and acidic residues" evidence="1">
    <location>
        <begin position="323"/>
        <end position="336"/>
    </location>
</feature>
<dbReference type="Pfam" id="PF12277">
    <property type="entry name" value="DUF3618"/>
    <property type="match status" value="1"/>
</dbReference>
<feature type="compositionally biased region" description="Basic and acidic residues" evidence="1">
    <location>
        <begin position="141"/>
        <end position="152"/>
    </location>
</feature>
<dbReference type="PANTHER" id="PTHR47372:SF11">
    <property type="entry name" value="RE19971P"/>
    <property type="match status" value="1"/>
</dbReference>
<dbReference type="Proteomes" id="UP000199286">
    <property type="component" value="Unassembled WGS sequence"/>
</dbReference>
<organism evidence="2 3">
    <name type="scientific">Citreimonas salinaria</name>
    <dbReference type="NCBI Taxonomy" id="321339"/>
    <lineage>
        <taxon>Bacteria</taxon>
        <taxon>Pseudomonadati</taxon>
        <taxon>Pseudomonadota</taxon>
        <taxon>Alphaproteobacteria</taxon>
        <taxon>Rhodobacterales</taxon>
        <taxon>Roseobacteraceae</taxon>
        <taxon>Citreimonas</taxon>
    </lineage>
</organism>
<sequence length="376" mass="40626">MSDRSSKDIEREIEAERSDLDETLSELSGRFDTDYVVRQIGTQLRDNGSEIASSIQRSVKENPMALALTGIGLGWLIFGQGRDPVADRRFSSTRHTEYPEHTEPAAFTPHTTHTERAAATKPGAGPDWVYPDPDEFVTPADFDHLDDDDHHHTSGPGVGDRASDAAGRAKDAAGQAKDAAGRAKSSLSGSAQKARSGAKARAAAARARADRMQARLSRGTEKMSADARDRVVRARRRALEARDSASRSARRGFDKASDFYEDQPLVAGAIALAIGAALAGGLPRSRMEDRYLGEHSDALMDEAERIFREESEKAKSVVGAAADEAKKVAEEKRDAADQTAGSAASAVREEAEDAARRVGDRAKDEAERKDLGKRRT</sequence>
<dbReference type="OrthoDB" id="7471221at2"/>